<dbReference type="AlphaFoldDB" id="A0AA39VZP0"/>
<dbReference type="Proteomes" id="UP001168877">
    <property type="component" value="Unassembled WGS sequence"/>
</dbReference>
<protein>
    <recommendedName>
        <fullName evidence="4">Retrotransposon gag domain-containing protein</fullName>
    </recommendedName>
</protein>
<gene>
    <name evidence="2" type="ORF">LWI29_033284</name>
</gene>
<comment type="caution">
    <text evidence="2">The sequence shown here is derived from an EMBL/GenBank/DDBJ whole genome shotgun (WGS) entry which is preliminary data.</text>
</comment>
<sequence>MTVVGDVLELMKETAFSHLMEMVLIWEELGAKFRELFEMGRAGVIAALIAANQRLHTHEHKCGTAKEVWDVVKRSYLDASDYSQVYELMKKTFQLRHDGRPLKEYYNELNSVFMELDYRRPNDKECTVNSEKYMKRISEDRVYMFLAGLDHNLDQVTMGTEDRSEASALAVKKGNFQPTPHTSPLTRLYTHCNSITHMVNTCWKKHSYPEWYKLKQAERKSNRKPPHVALTEASPSSGSHVSRVSHHEGNSSLVAVRDLDRFQHRNLPTTSCATASVVDKPVVAVHLNTWTATTLPTPIPGIDQLRSSSKSQLMVFPLPVFDPGGNGSIEEGARKAAENAIHVCRVDEQVNKAVLGANGASTAARVAAVKVVQNRVDGKFCDTVIQMSRMTALGESVNSY</sequence>
<accession>A0AA39VZP0</accession>
<dbReference type="EMBL" id="JAUESC010000004">
    <property type="protein sequence ID" value="KAK0598285.1"/>
    <property type="molecule type" value="Genomic_DNA"/>
</dbReference>
<evidence type="ECO:0000256" key="1">
    <source>
        <dbReference type="SAM" id="MobiDB-lite"/>
    </source>
</evidence>
<organism evidence="2 3">
    <name type="scientific">Acer saccharum</name>
    <name type="common">Sugar maple</name>
    <dbReference type="NCBI Taxonomy" id="4024"/>
    <lineage>
        <taxon>Eukaryota</taxon>
        <taxon>Viridiplantae</taxon>
        <taxon>Streptophyta</taxon>
        <taxon>Embryophyta</taxon>
        <taxon>Tracheophyta</taxon>
        <taxon>Spermatophyta</taxon>
        <taxon>Magnoliopsida</taxon>
        <taxon>eudicotyledons</taxon>
        <taxon>Gunneridae</taxon>
        <taxon>Pentapetalae</taxon>
        <taxon>rosids</taxon>
        <taxon>malvids</taxon>
        <taxon>Sapindales</taxon>
        <taxon>Sapindaceae</taxon>
        <taxon>Hippocastanoideae</taxon>
        <taxon>Acereae</taxon>
        <taxon>Acer</taxon>
    </lineage>
</organism>
<name>A0AA39VZP0_ACESA</name>
<dbReference type="PANTHER" id="PTHR34222:SF43">
    <property type="entry name" value="RETROTRANSPOSON GAG DOMAIN-CONTAINING PROTEIN"/>
    <property type="match status" value="1"/>
</dbReference>
<evidence type="ECO:0008006" key="4">
    <source>
        <dbReference type="Google" id="ProtNLM"/>
    </source>
</evidence>
<reference evidence="2" key="2">
    <citation type="submission" date="2023-06" db="EMBL/GenBank/DDBJ databases">
        <authorList>
            <person name="Swenson N.G."/>
            <person name="Wegrzyn J.L."/>
            <person name="Mcevoy S.L."/>
        </authorList>
    </citation>
    <scope>NUCLEOTIDE SEQUENCE</scope>
    <source>
        <strain evidence="2">NS2018</strain>
        <tissue evidence="2">Leaf</tissue>
    </source>
</reference>
<feature type="region of interest" description="Disordered" evidence="1">
    <location>
        <begin position="218"/>
        <end position="250"/>
    </location>
</feature>
<evidence type="ECO:0000313" key="2">
    <source>
        <dbReference type="EMBL" id="KAK0598285.1"/>
    </source>
</evidence>
<keyword evidence="3" id="KW-1185">Reference proteome</keyword>
<dbReference type="PANTHER" id="PTHR34222">
    <property type="entry name" value="GAG_PRE-INTEGRS DOMAIN-CONTAINING PROTEIN"/>
    <property type="match status" value="1"/>
</dbReference>
<reference evidence="2" key="1">
    <citation type="journal article" date="2022" name="Plant J.">
        <title>Strategies of tolerance reflected in two North American maple genomes.</title>
        <authorList>
            <person name="McEvoy S.L."/>
            <person name="Sezen U.U."/>
            <person name="Trouern-Trend A."/>
            <person name="McMahon S.M."/>
            <person name="Schaberg P.G."/>
            <person name="Yang J."/>
            <person name="Wegrzyn J.L."/>
            <person name="Swenson N.G."/>
        </authorList>
    </citation>
    <scope>NUCLEOTIDE SEQUENCE</scope>
    <source>
        <strain evidence="2">NS2018</strain>
    </source>
</reference>
<evidence type="ECO:0000313" key="3">
    <source>
        <dbReference type="Proteomes" id="UP001168877"/>
    </source>
</evidence>
<proteinExistence type="predicted"/>